<comment type="caution">
    <text evidence="4">The sequence shown here is derived from an EMBL/GenBank/DDBJ whole genome shotgun (WGS) entry which is preliminary data.</text>
</comment>
<name>A0A8S9TEV9_9CYAN</name>
<protein>
    <submittedName>
        <fullName evidence="4">Response regulator</fullName>
    </submittedName>
</protein>
<feature type="modified residue" description="4-aspartylphosphate" evidence="2">
    <location>
        <position position="69"/>
    </location>
</feature>
<dbReference type="Pfam" id="PF00072">
    <property type="entry name" value="Response_reg"/>
    <property type="match status" value="1"/>
</dbReference>
<dbReference type="Gene3D" id="3.40.50.2300">
    <property type="match status" value="1"/>
</dbReference>
<keyword evidence="1 2" id="KW-0597">Phosphoprotein</keyword>
<dbReference type="PROSITE" id="PS50110">
    <property type="entry name" value="RESPONSE_REGULATORY"/>
    <property type="match status" value="1"/>
</dbReference>
<dbReference type="InterPro" id="IPR050595">
    <property type="entry name" value="Bact_response_regulator"/>
</dbReference>
<keyword evidence="5" id="KW-1185">Reference proteome</keyword>
<reference evidence="4" key="1">
    <citation type="journal article" date="2015" name="Genome Announc.">
        <title>Draft Genome Sequence of Tolypothrix boutellei Strain VB521301.</title>
        <authorList>
            <person name="Chandrababunaidu M.M."/>
            <person name="Singh D."/>
            <person name="Sen D."/>
            <person name="Bhan S."/>
            <person name="Das S."/>
            <person name="Gupta A."/>
            <person name="Adhikary S.P."/>
            <person name="Tripathy S."/>
        </authorList>
    </citation>
    <scope>NUCLEOTIDE SEQUENCE</scope>
    <source>
        <strain evidence="4">VB521301</strain>
    </source>
</reference>
<dbReference type="EMBL" id="JHEG04000001">
    <property type="protein sequence ID" value="KAF3890162.1"/>
    <property type="molecule type" value="Genomic_DNA"/>
</dbReference>
<dbReference type="RefSeq" id="WP_137986537.1">
    <property type="nucleotide sequence ID" value="NZ_JHEG04000001.1"/>
</dbReference>
<dbReference type="GO" id="GO:0000160">
    <property type="term" value="P:phosphorelay signal transduction system"/>
    <property type="evidence" value="ECO:0007669"/>
    <property type="project" value="InterPro"/>
</dbReference>
<dbReference type="InterPro" id="IPR001789">
    <property type="entry name" value="Sig_transdc_resp-reg_receiver"/>
</dbReference>
<proteinExistence type="predicted"/>
<reference evidence="4" key="2">
    <citation type="submission" date="2019-11" db="EMBL/GenBank/DDBJ databases">
        <title>Improved Assembly of Tolypothrix boutellei genome.</title>
        <authorList>
            <person name="Sarangi A.N."/>
            <person name="Mukherjee M."/>
            <person name="Ghosh S."/>
            <person name="Singh D."/>
            <person name="Das A."/>
            <person name="Kant S."/>
            <person name="Prusty A."/>
            <person name="Tripathy S."/>
        </authorList>
    </citation>
    <scope>NUCLEOTIDE SEQUENCE</scope>
    <source>
        <strain evidence="4">VB521301</strain>
    </source>
</reference>
<dbReference type="Proteomes" id="UP000029738">
    <property type="component" value="Unassembled WGS sequence"/>
</dbReference>
<dbReference type="PANTHER" id="PTHR44591">
    <property type="entry name" value="STRESS RESPONSE REGULATOR PROTEIN 1"/>
    <property type="match status" value="1"/>
</dbReference>
<sequence>MRGGTVLLQTMMVTSASKRILLIDDEPDVQWVVQTCLEKIAQWTVITATSAEEALLKASAEQPDAILLDIMMPKMDGYMFLDALWAKPEMQFIPVVFLTAQAGLLEPHHYETLGVKGIIAKPFDPLTLHRAIASALNWELDT</sequence>
<evidence type="ECO:0000256" key="1">
    <source>
        <dbReference type="ARBA" id="ARBA00022553"/>
    </source>
</evidence>
<accession>A0A8S9TEV9</accession>
<gene>
    <name evidence="4" type="ORF">DA73_0400035455</name>
</gene>
<dbReference type="AlphaFoldDB" id="A0A8S9TEV9"/>
<feature type="domain" description="Response regulatory" evidence="3">
    <location>
        <begin position="19"/>
        <end position="136"/>
    </location>
</feature>
<dbReference type="CDD" id="cd17552">
    <property type="entry name" value="REC_RR468-like"/>
    <property type="match status" value="1"/>
</dbReference>
<evidence type="ECO:0000313" key="5">
    <source>
        <dbReference type="Proteomes" id="UP000029738"/>
    </source>
</evidence>
<evidence type="ECO:0000256" key="2">
    <source>
        <dbReference type="PROSITE-ProRule" id="PRU00169"/>
    </source>
</evidence>
<dbReference type="SMART" id="SM00448">
    <property type="entry name" value="REC"/>
    <property type="match status" value="1"/>
</dbReference>
<organism evidence="4 5">
    <name type="scientific">Tolypothrix bouteillei VB521301</name>
    <dbReference type="NCBI Taxonomy" id="1479485"/>
    <lineage>
        <taxon>Bacteria</taxon>
        <taxon>Bacillati</taxon>
        <taxon>Cyanobacteriota</taxon>
        <taxon>Cyanophyceae</taxon>
        <taxon>Nostocales</taxon>
        <taxon>Tolypothrichaceae</taxon>
        <taxon>Tolypothrix</taxon>
    </lineage>
</organism>
<dbReference type="OrthoDB" id="487748at2"/>
<dbReference type="PANTHER" id="PTHR44591:SF3">
    <property type="entry name" value="RESPONSE REGULATORY DOMAIN-CONTAINING PROTEIN"/>
    <property type="match status" value="1"/>
</dbReference>
<dbReference type="SUPFAM" id="SSF52172">
    <property type="entry name" value="CheY-like"/>
    <property type="match status" value="1"/>
</dbReference>
<evidence type="ECO:0000259" key="3">
    <source>
        <dbReference type="PROSITE" id="PS50110"/>
    </source>
</evidence>
<evidence type="ECO:0000313" key="4">
    <source>
        <dbReference type="EMBL" id="KAF3890162.1"/>
    </source>
</evidence>
<dbReference type="InterPro" id="IPR011006">
    <property type="entry name" value="CheY-like_superfamily"/>
</dbReference>